<reference evidence="10 11" key="1">
    <citation type="submission" date="2024-03" db="EMBL/GenBank/DDBJ databases">
        <title>The genome assembly and annotation of the cricket Gryllus longicercus Weissman &amp; Gray.</title>
        <authorList>
            <person name="Szrajer S."/>
            <person name="Gray D."/>
            <person name="Ylla G."/>
        </authorList>
    </citation>
    <scope>NUCLEOTIDE SEQUENCE [LARGE SCALE GENOMIC DNA]</scope>
    <source>
        <strain evidence="10">DAG 2021-001</strain>
        <tissue evidence="10">Whole body minus gut</tissue>
    </source>
</reference>
<evidence type="ECO:0000313" key="11">
    <source>
        <dbReference type="Proteomes" id="UP001378592"/>
    </source>
</evidence>
<feature type="transmembrane region" description="Helical" evidence="9">
    <location>
        <begin position="29"/>
        <end position="46"/>
    </location>
</feature>
<keyword evidence="8 9" id="KW-0472">Membrane</keyword>
<dbReference type="AlphaFoldDB" id="A0AAN9Z697"/>
<sequence>MSAEEDKNEGSLIVAGRDLSRIPCFRKTFLTSISSGIGAGLLYFLFTSRVQMATHVGFGSFFTISLGYWFYCRYEWSKKKFAVDQIRFALNNQIMYEGTEVEKRVKAEMAGSRSD</sequence>
<dbReference type="PANTHER" id="PTHR31586">
    <property type="entry name" value="CYTOCHROME C OXIDASE PROTEIN 20"/>
    <property type="match status" value="1"/>
</dbReference>
<keyword evidence="7" id="KW-0496">Mitochondrion</keyword>
<dbReference type="GO" id="GO:0033617">
    <property type="term" value="P:mitochondrial respiratory chain complex IV assembly"/>
    <property type="evidence" value="ECO:0007669"/>
    <property type="project" value="InterPro"/>
</dbReference>
<dbReference type="Proteomes" id="UP001378592">
    <property type="component" value="Unassembled WGS sequence"/>
</dbReference>
<evidence type="ECO:0000256" key="8">
    <source>
        <dbReference type="ARBA" id="ARBA00023136"/>
    </source>
</evidence>
<protein>
    <recommendedName>
        <fullName evidence="3">Cytochrome c oxidase assembly protein COX20, mitochondrial</fullName>
    </recommendedName>
</protein>
<evidence type="ECO:0000256" key="2">
    <source>
        <dbReference type="ARBA" id="ARBA00009575"/>
    </source>
</evidence>
<proteinExistence type="inferred from homology"/>
<accession>A0AAN9Z697</accession>
<comment type="subcellular location">
    <subcellularLocation>
        <location evidence="1">Mitochondrion inner membrane</location>
    </subcellularLocation>
</comment>
<dbReference type="PRINTS" id="PR02049">
    <property type="entry name" value="PROTEINF36A"/>
</dbReference>
<dbReference type="EMBL" id="JAZDUA010000203">
    <property type="protein sequence ID" value="KAK7864434.1"/>
    <property type="molecule type" value="Genomic_DNA"/>
</dbReference>
<comment type="similarity">
    <text evidence="2">Belongs to the COX20 family.</text>
</comment>
<comment type="caution">
    <text evidence="10">The sequence shown here is derived from an EMBL/GenBank/DDBJ whole genome shotgun (WGS) entry which is preliminary data.</text>
</comment>
<dbReference type="GO" id="GO:0005743">
    <property type="term" value="C:mitochondrial inner membrane"/>
    <property type="evidence" value="ECO:0007669"/>
    <property type="project" value="UniProtKB-SubCell"/>
</dbReference>
<evidence type="ECO:0000256" key="9">
    <source>
        <dbReference type="SAM" id="Phobius"/>
    </source>
</evidence>
<name>A0AAN9Z697_9ORTH</name>
<evidence type="ECO:0000256" key="4">
    <source>
        <dbReference type="ARBA" id="ARBA00022692"/>
    </source>
</evidence>
<keyword evidence="5" id="KW-0999">Mitochondrion inner membrane</keyword>
<keyword evidence="11" id="KW-1185">Reference proteome</keyword>
<organism evidence="10 11">
    <name type="scientific">Gryllus longicercus</name>
    <dbReference type="NCBI Taxonomy" id="2509291"/>
    <lineage>
        <taxon>Eukaryota</taxon>
        <taxon>Metazoa</taxon>
        <taxon>Ecdysozoa</taxon>
        <taxon>Arthropoda</taxon>
        <taxon>Hexapoda</taxon>
        <taxon>Insecta</taxon>
        <taxon>Pterygota</taxon>
        <taxon>Neoptera</taxon>
        <taxon>Polyneoptera</taxon>
        <taxon>Orthoptera</taxon>
        <taxon>Ensifera</taxon>
        <taxon>Gryllidea</taxon>
        <taxon>Grylloidea</taxon>
        <taxon>Gryllidae</taxon>
        <taxon>Gryllinae</taxon>
        <taxon>Gryllus</taxon>
    </lineage>
</organism>
<dbReference type="PANTHER" id="PTHR31586:SF1">
    <property type="entry name" value="CYTOCHROME C OXIDASE ASSEMBLY PROTEIN COX20, MITOCHONDRIAL"/>
    <property type="match status" value="1"/>
</dbReference>
<evidence type="ECO:0000256" key="7">
    <source>
        <dbReference type="ARBA" id="ARBA00023128"/>
    </source>
</evidence>
<gene>
    <name evidence="10" type="ORF">R5R35_000471</name>
</gene>
<evidence type="ECO:0000256" key="1">
    <source>
        <dbReference type="ARBA" id="ARBA00004273"/>
    </source>
</evidence>
<evidence type="ECO:0000313" key="10">
    <source>
        <dbReference type="EMBL" id="KAK7864434.1"/>
    </source>
</evidence>
<evidence type="ECO:0000256" key="5">
    <source>
        <dbReference type="ARBA" id="ARBA00022792"/>
    </source>
</evidence>
<dbReference type="Pfam" id="PF12597">
    <property type="entry name" value="Cox20"/>
    <property type="match status" value="1"/>
</dbReference>
<keyword evidence="6 9" id="KW-1133">Transmembrane helix</keyword>
<feature type="transmembrane region" description="Helical" evidence="9">
    <location>
        <begin position="52"/>
        <end position="71"/>
    </location>
</feature>
<evidence type="ECO:0000256" key="6">
    <source>
        <dbReference type="ARBA" id="ARBA00022989"/>
    </source>
</evidence>
<dbReference type="InterPro" id="IPR022533">
    <property type="entry name" value="Cox20"/>
</dbReference>
<evidence type="ECO:0000256" key="3">
    <source>
        <dbReference type="ARBA" id="ARBA00017689"/>
    </source>
</evidence>
<keyword evidence="4 9" id="KW-0812">Transmembrane</keyword>